<organism evidence="1 2">
    <name type="scientific">Phaeosphaeria nodorum (strain SN15 / ATCC MYA-4574 / FGSC 10173)</name>
    <name type="common">Glume blotch fungus</name>
    <name type="synonym">Parastagonospora nodorum</name>
    <dbReference type="NCBI Taxonomy" id="321614"/>
    <lineage>
        <taxon>Eukaryota</taxon>
        <taxon>Fungi</taxon>
        <taxon>Dikarya</taxon>
        <taxon>Ascomycota</taxon>
        <taxon>Pezizomycotina</taxon>
        <taxon>Dothideomycetes</taxon>
        <taxon>Pleosporomycetidae</taxon>
        <taxon>Pleosporales</taxon>
        <taxon>Pleosporineae</taxon>
        <taxon>Phaeosphaeriaceae</taxon>
        <taxon>Parastagonospora</taxon>
    </lineage>
</organism>
<keyword evidence="2" id="KW-1185">Reference proteome</keyword>
<sequence>MILPMTCSGRAAERETSGCPKFQPLSSRWSRDVEHRPCHCDQSPLLKRASCTPLEGPVTRVEIALRCSWGDLIV</sequence>
<reference evidence="2" key="1">
    <citation type="journal article" date="2021" name="BMC Genomics">
        <title>Chromosome-level genome assembly and manually-curated proteome of model necrotroph Parastagonospora nodorum Sn15 reveals a genome-wide trove of candidate effector homologs, and redundancy of virulence-related functions within an accessory chromosome.</title>
        <authorList>
            <person name="Bertazzoni S."/>
            <person name="Jones D.A.B."/>
            <person name="Phan H.T."/>
            <person name="Tan K.-C."/>
            <person name="Hane J.K."/>
        </authorList>
    </citation>
    <scope>NUCLEOTIDE SEQUENCE [LARGE SCALE GENOMIC DNA]</scope>
    <source>
        <strain evidence="2">SN15 / ATCC MYA-4574 / FGSC 10173)</strain>
    </source>
</reference>
<accession>A0A7U2ID60</accession>
<dbReference type="EMBL" id="CP069045">
    <property type="protein sequence ID" value="QRD07630.1"/>
    <property type="molecule type" value="Genomic_DNA"/>
</dbReference>
<proteinExistence type="predicted"/>
<dbReference type="Proteomes" id="UP000663193">
    <property type="component" value="Chromosome 23"/>
</dbReference>
<dbReference type="AlphaFoldDB" id="A0A7U2ID60"/>
<evidence type="ECO:0000313" key="1">
    <source>
        <dbReference type="EMBL" id="QRD07630.1"/>
    </source>
</evidence>
<protein>
    <submittedName>
        <fullName evidence="1">Uncharacterized protein</fullName>
    </submittedName>
</protein>
<dbReference type="VEuPathDB" id="FungiDB:JI435_424660"/>
<name>A0A7U2ID60_PHANO</name>
<evidence type="ECO:0000313" key="2">
    <source>
        <dbReference type="Proteomes" id="UP000663193"/>
    </source>
</evidence>
<gene>
    <name evidence="1" type="ORF">JI435_424660</name>
</gene>